<evidence type="ECO:0000259" key="4">
    <source>
        <dbReference type="SMART" id="SM00645"/>
    </source>
</evidence>
<dbReference type="InterPro" id="IPR039417">
    <property type="entry name" value="Peptidase_C1A_papain-like"/>
</dbReference>
<evidence type="ECO:0000256" key="2">
    <source>
        <dbReference type="ARBA" id="ARBA00023157"/>
    </source>
</evidence>
<evidence type="ECO:0000256" key="1">
    <source>
        <dbReference type="ARBA" id="ARBA00008455"/>
    </source>
</evidence>
<dbReference type="PROSITE" id="PS00639">
    <property type="entry name" value="THIOL_PROTEASE_HIS"/>
    <property type="match status" value="1"/>
</dbReference>
<dbReference type="Pfam" id="PF00112">
    <property type="entry name" value="Peptidase_C1"/>
    <property type="match status" value="1"/>
</dbReference>
<dbReference type="Proteomes" id="UP000316621">
    <property type="component" value="Chromosome 7"/>
</dbReference>
<proteinExistence type="inferred from homology"/>
<feature type="signal peptide" evidence="3">
    <location>
        <begin position="1"/>
        <end position="21"/>
    </location>
</feature>
<dbReference type="GO" id="GO:0008234">
    <property type="term" value="F:cysteine-type peptidase activity"/>
    <property type="evidence" value="ECO:0007669"/>
    <property type="project" value="InterPro"/>
</dbReference>
<keyword evidence="3" id="KW-0732">Signal</keyword>
<dbReference type="InterPro" id="IPR013128">
    <property type="entry name" value="Peptidase_C1A"/>
</dbReference>
<dbReference type="CDD" id="cd02248">
    <property type="entry name" value="Peptidase_C1A"/>
    <property type="match status" value="1"/>
</dbReference>
<name>A0A4Y7K9R2_PAPSO</name>
<feature type="domain" description="Peptidase C1A papain C-terminal" evidence="4">
    <location>
        <begin position="146"/>
        <end position="356"/>
    </location>
</feature>
<dbReference type="InterPro" id="IPR025661">
    <property type="entry name" value="Pept_asp_AS"/>
</dbReference>
<dbReference type="SMART" id="SM00848">
    <property type="entry name" value="Inhibitor_I29"/>
    <property type="match status" value="1"/>
</dbReference>
<dbReference type="SMART" id="SM00645">
    <property type="entry name" value="Pept_C1"/>
    <property type="match status" value="1"/>
</dbReference>
<evidence type="ECO:0000313" key="7">
    <source>
        <dbReference type="Proteomes" id="UP000316621"/>
    </source>
</evidence>
<dbReference type="PANTHER" id="PTHR12411">
    <property type="entry name" value="CYSTEINE PROTEASE FAMILY C1-RELATED"/>
    <property type="match status" value="1"/>
</dbReference>
<comment type="similarity">
    <text evidence="1">Belongs to the peptidase C1 family.</text>
</comment>
<feature type="chain" id="PRO_5021468145" evidence="3">
    <location>
        <begin position="22"/>
        <end position="505"/>
    </location>
</feature>
<evidence type="ECO:0000256" key="3">
    <source>
        <dbReference type="SAM" id="SignalP"/>
    </source>
</evidence>
<dbReference type="InterPro" id="IPR025660">
    <property type="entry name" value="Pept_his_AS"/>
</dbReference>
<dbReference type="PROSITE" id="PS00640">
    <property type="entry name" value="THIOL_PROTEASE_ASN"/>
    <property type="match status" value="1"/>
</dbReference>
<dbReference type="Gene3D" id="3.90.70.10">
    <property type="entry name" value="Cysteine proteinases"/>
    <property type="match status" value="2"/>
</dbReference>
<dbReference type="GO" id="GO:0006508">
    <property type="term" value="P:proteolysis"/>
    <property type="evidence" value="ECO:0007669"/>
    <property type="project" value="InterPro"/>
</dbReference>
<dbReference type="FunFam" id="3.90.70.10:FF:000332">
    <property type="entry name" value="Cathepsin L1"/>
    <property type="match status" value="1"/>
</dbReference>
<dbReference type="Gramene" id="RZC70093">
    <property type="protein sequence ID" value="RZC70093"/>
    <property type="gene ID" value="C5167_033254"/>
</dbReference>
<evidence type="ECO:0000313" key="6">
    <source>
        <dbReference type="EMBL" id="RZC70093.1"/>
    </source>
</evidence>
<dbReference type="InterPro" id="IPR000668">
    <property type="entry name" value="Peptidase_C1A_C"/>
</dbReference>
<evidence type="ECO:0000259" key="5">
    <source>
        <dbReference type="SMART" id="SM00848"/>
    </source>
</evidence>
<sequence length="505" mass="56989">MMILIFFALLCLLSHLPPTISLDHQRFLDVTDNNVKSENDLLALYWKWISIYRPNDYNFPNNILVDSQSEKLFTKRYDTFKHNVRLIHAHNKRSDGITYNLGLNKFADLSDDEFRAIYSTGLPQKILEQERREEKIKHKFTHGNSSSNCCQARWTGGKKEQSLVCWAFAAVAATEGINQIRTGKLISLSEQELIDCDRGINVGCGGGLMAYAYEFIVKNGGISSERDYPYLAADNDCDLQKKNLPVVKIDGYEKVPKNSGDALMKAVANQPVSVAIEAAGHDFRFYKEGVFSGDCGTSVDHGVTVVGFGETSEGLEYWIVKNSWGANWGENGYVRMQRNDEMKGLCGINTLASYPVKSTHSSARMTMVVFIFFGILCLIPPLPCTSSEPNHAIVLEVTDEDVKSENNLLTLYSKWLSIHRPNGYNCQKSNLNLQQENIVMKRYGIFKDNVRTGEFRAAYTGLHHKLIGEKKRTEIKQRVVHRNKSVPLPTSVDWREMGAVTSVKD</sequence>
<feature type="domain" description="Cathepsin propeptide inhibitor" evidence="5">
    <location>
        <begin position="45"/>
        <end position="114"/>
    </location>
</feature>
<dbReference type="InterPro" id="IPR038765">
    <property type="entry name" value="Papain-like_cys_pep_sf"/>
</dbReference>
<dbReference type="Pfam" id="PF08246">
    <property type="entry name" value="Inhibitor_I29"/>
    <property type="match status" value="1"/>
</dbReference>
<reference evidence="6 7" key="1">
    <citation type="journal article" date="2018" name="Science">
        <title>The opium poppy genome and morphinan production.</title>
        <authorList>
            <person name="Guo L."/>
            <person name="Winzer T."/>
            <person name="Yang X."/>
            <person name="Li Y."/>
            <person name="Ning Z."/>
            <person name="He Z."/>
            <person name="Teodor R."/>
            <person name="Lu Y."/>
            <person name="Bowser T.A."/>
            <person name="Graham I.A."/>
            <person name="Ye K."/>
        </authorList>
    </citation>
    <scope>NUCLEOTIDE SEQUENCE [LARGE SCALE GENOMIC DNA]</scope>
    <source>
        <strain evidence="7">cv. HN1</strain>
        <tissue evidence="6">Leaves</tissue>
    </source>
</reference>
<dbReference type="EMBL" id="CM010721">
    <property type="protein sequence ID" value="RZC70093.1"/>
    <property type="molecule type" value="Genomic_DNA"/>
</dbReference>
<accession>A0A4Y7K9R2</accession>
<dbReference type="SUPFAM" id="SSF54001">
    <property type="entry name" value="Cysteine proteinases"/>
    <property type="match status" value="2"/>
</dbReference>
<protein>
    <submittedName>
        <fullName evidence="6">Uncharacterized protein</fullName>
    </submittedName>
</protein>
<dbReference type="InterPro" id="IPR013201">
    <property type="entry name" value="Prot_inhib_I29"/>
</dbReference>
<gene>
    <name evidence="6" type="ORF">C5167_033254</name>
</gene>
<organism evidence="6 7">
    <name type="scientific">Papaver somniferum</name>
    <name type="common">Opium poppy</name>
    <dbReference type="NCBI Taxonomy" id="3469"/>
    <lineage>
        <taxon>Eukaryota</taxon>
        <taxon>Viridiplantae</taxon>
        <taxon>Streptophyta</taxon>
        <taxon>Embryophyta</taxon>
        <taxon>Tracheophyta</taxon>
        <taxon>Spermatophyta</taxon>
        <taxon>Magnoliopsida</taxon>
        <taxon>Ranunculales</taxon>
        <taxon>Papaveraceae</taxon>
        <taxon>Papaveroideae</taxon>
        <taxon>Papaver</taxon>
    </lineage>
</organism>
<dbReference type="AlphaFoldDB" id="A0A4Y7K9R2"/>
<dbReference type="STRING" id="3469.A0A4Y7K9R2"/>
<keyword evidence="7" id="KW-1185">Reference proteome</keyword>
<keyword evidence="2" id="KW-1015">Disulfide bond</keyword>